<dbReference type="GO" id="GO:0043709">
    <property type="term" value="P:cell adhesion involved in single-species biofilm formation"/>
    <property type="evidence" value="ECO:0007669"/>
    <property type="project" value="TreeGrafter"/>
</dbReference>
<proteinExistence type="inferred from homology"/>
<dbReference type="Proteomes" id="UP000839529">
    <property type="component" value="Unassembled WGS sequence"/>
</dbReference>
<keyword evidence="3 5" id="KW-0732">Signal</keyword>
<dbReference type="SUPFAM" id="SSF49401">
    <property type="entry name" value="Bacterial adhesins"/>
    <property type="match status" value="1"/>
</dbReference>
<evidence type="ECO:0000256" key="2">
    <source>
        <dbReference type="ARBA" id="ARBA00006671"/>
    </source>
</evidence>
<evidence type="ECO:0000256" key="5">
    <source>
        <dbReference type="SAM" id="SignalP"/>
    </source>
</evidence>
<feature type="domain" description="Fimbrial-type adhesion" evidence="6">
    <location>
        <begin position="261"/>
        <end position="423"/>
    </location>
</feature>
<dbReference type="InterPro" id="IPR050263">
    <property type="entry name" value="Bact_Fimbrial_Adh_Pro"/>
</dbReference>
<dbReference type="Gene3D" id="2.60.40.1090">
    <property type="entry name" value="Fimbrial-type adhesion domain"/>
    <property type="match status" value="1"/>
</dbReference>
<gene>
    <name evidence="7" type="ORF">DRY32_22190</name>
</gene>
<dbReference type="GO" id="GO:0009289">
    <property type="term" value="C:pilus"/>
    <property type="evidence" value="ECO:0007669"/>
    <property type="project" value="UniProtKB-SubCell"/>
</dbReference>
<evidence type="ECO:0000256" key="1">
    <source>
        <dbReference type="ARBA" id="ARBA00004561"/>
    </source>
</evidence>
<reference evidence="7" key="1">
    <citation type="submission" date="2018-07" db="EMBL/GenBank/DDBJ databases">
        <authorList>
            <person name="Ashton P.M."/>
            <person name="Dallman T."/>
            <person name="Nair S."/>
            <person name="De Pinna E."/>
            <person name="Peters T."/>
            <person name="Grant K."/>
        </authorList>
    </citation>
    <scope>NUCLEOTIDE SEQUENCE [LARGE SCALE GENOMIC DNA]</scope>
    <source>
        <strain evidence="7">313425</strain>
    </source>
</reference>
<feature type="chain" id="PRO_5030120962" description="Fimbrial-type adhesion domain-containing protein" evidence="5">
    <location>
        <begin position="36"/>
        <end position="424"/>
    </location>
</feature>
<comment type="caution">
    <text evidence="7">The sequence shown here is derived from an EMBL/GenBank/DDBJ whole genome shotgun (WGS) entry which is preliminary data.</text>
</comment>
<evidence type="ECO:0000313" key="7">
    <source>
        <dbReference type="EMBL" id="MLX11801.1"/>
    </source>
</evidence>
<organism evidence="7">
    <name type="scientific">Salmonella enterica I</name>
    <dbReference type="NCBI Taxonomy" id="59201"/>
    <lineage>
        <taxon>Bacteria</taxon>
        <taxon>Pseudomonadati</taxon>
        <taxon>Pseudomonadota</taxon>
        <taxon>Gammaproteobacteria</taxon>
        <taxon>Enterobacterales</taxon>
        <taxon>Enterobacteriaceae</taxon>
        <taxon>Salmonella</taxon>
    </lineage>
</organism>
<dbReference type="InterPro" id="IPR036937">
    <property type="entry name" value="Adhesion_dom_fimbrial_sf"/>
</dbReference>
<keyword evidence="4" id="KW-0281">Fimbrium</keyword>
<dbReference type="PANTHER" id="PTHR33420:SF12">
    <property type="entry name" value="FIMBRIN-LIKE PROTEIN FIMI-RELATED"/>
    <property type="match status" value="1"/>
</dbReference>
<name>A0A5H5WBN0_SALET</name>
<dbReference type="InterPro" id="IPR008966">
    <property type="entry name" value="Adhesion_dom_sf"/>
</dbReference>
<dbReference type="AlphaFoldDB" id="A0A5H5WBN0"/>
<sequence>MKGNTPMQYRKNKRWQSTLAVILSTLLTFPAFFPAASYAESHVFVLGNGAHNYEYGGPSSDGTLNPSYSSGRTVYFSRTNTLAPANVTINWDANHGSSSGASGLYCYVSDQGQSTTGTLSIESGFVSAGSYGGVDIFKTNITGLYFSITLRSFHSYALNVSAPTMPVQNGIMHNVISVSAGSGNGCQGPDTSGPGNYYVWGGLSFYSTITFYTDQTYTPSSSKITLLKNGNYHLRVWNENPEYGAKSYYENVTYDISAVTVAEPTCTTQPVASGSSVSGTTVDLGSYSPNDIINGVQAVPFSIKLAGCKGLRNINVTLSSTTVAKTPSLLGNILSGNHATGVGLEISGAANNYSSQMVMIPNDTTSIYNDQRDTSSDDNIYGTNESGTVQTQTLNFLATLKRDGTQQIGSGNFKATGIFTIDYP</sequence>
<comment type="similarity">
    <text evidence="2">Belongs to the fimbrial protein family.</text>
</comment>
<feature type="signal peptide" evidence="5">
    <location>
        <begin position="1"/>
        <end position="35"/>
    </location>
</feature>
<evidence type="ECO:0000256" key="4">
    <source>
        <dbReference type="ARBA" id="ARBA00023263"/>
    </source>
</evidence>
<dbReference type="InterPro" id="IPR000259">
    <property type="entry name" value="Adhesion_dom_fimbrial"/>
</dbReference>
<dbReference type="PANTHER" id="PTHR33420">
    <property type="entry name" value="FIMBRIAL SUBUNIT ELFA-RELATED"/>
    <property type="match status" value="1"/>
</dbReference>
<evidence type="ECO:0000259" key="6">
    <source>
        <dbReference type="Pfam" id="PF00419"/>
    </source>
</evidence>
<comment type="subcellular location">
    <subcellularLocation>
        <location evidence="1">Fimbrium</location>
    </subcellularLocation>
</comment>
<dbReference type="Pfam" id="PF00419">
    <property type="entry name" value="Fimbrial"/>
    <property type="match status" value="1"/>
</dbReference>
<evidence type="ECO:0000256" key="3">
    <source>
        <dbReference type="ARBA" id="ARBA00022729"/>
    </source>
</evidence>
<protein>
    <recommendedName>
        <fullName evidence="6">Fimbrial-type adhesion domain-containing protein</fullName>
    </recommendedName>
</protein>
<dbReference type="EMBL" id="RVIX01000050">
    <property type="protein sequence ID" value="MLX11801.1"/>
    <property type="molecule type" value="Genomic_DNA"/>
</dbReference>
<accession>A0A5H5WBN0</accession>